<gene>
    <name evidence="2" type="ORF">S01H1_84976</name>
</gene>
<feature type="non-terminal residue" evidence="2">
    <location>
        <position position="1"/>
    </location>
</feature>
<name>X0ZCS4_9ZZZZ</name>
<evidence type="ECO:0000256" key="1">
    <source>
        <dbReference type="SAM" id="MobiDB-lite"/>
    </source>
</evidence>
<accession>X0ZCS4</accession>
<protein>
    <submittedName>
        <fullName evidence="2">Uncharacterized protein</fullName>
    </submittedName>
</protein>
<reference evidence="2" key="1">
    <citation type="journal article" date="2014" name="Front. Microbiol.">
        <title>High frequency of phylogenetically diverse reductive dehalogenase-homologous genes in deep subseafloor sedimentary metagenomes.</title>
        <authorList>
            <person name="Kawai M."/>
            <person name="Futagami T."/>
            <person name="Toyoda A."/>
            <person name="Takaki Y."/>
            <person name="Nishi S."/>
            <person name="Hori S."/>
            <person name="Arai W."/>
            <person name="Tsubouchi T."/>
            <person name="Morono Y."/>
            <person name="Uchiyama I."/>
            <person name="Ito T."/>
            <person name="Fujiyama A."/>
            <person name="Inagaki F."/>
            <person name="Takami H."/>
        </authorList>
    </citation>
    <scope>NUCLEOTIDE SEQUENCE</scope>
    <source>
        <strain evidence="2">Expedition CK06-06</strain>
    </source>
</reference>
<sequence>ITEMRGLKIEKILLTKEKTGANGRAGSAEPKKAPDKP</sequence>
<organism evidence="2">
    <name type="scientific">marine sediment metagenome</name>
    <dbReference type="NCBI Taxonomy" id="412755"/>
    <lineage>
        <taxon>unclassified sequences</taxon>
        <taxon>metagenomes</taxon>
        <taxon>ecological metagenomes</taxon>
    </lineage>
</organism>
<evidence type="ECO:0000313" key="2">
    <source>
        <dbReference type="EMBL" id="GAG46186.1"/>
    </source>
</evidence>
<comment type="caution">
    <text evidence="2">The sequence shown here is derived from an EMBL/GenBank/DDBJ whole genome shotgun (WGS) entry which is preliminary data.</text>
</comment>
<feature type="region of interest" description="Disordered" evidence="1">
    <location>
        <begin position="16"/>
        <end position="37"/>
    </location>
</feature>
<dbReference type="EMBL" id="BARS01058181">
    <property type="protein sequence ID" value="GAG46186.1"/>
    <property type="molecule type" value="Genomic_DNA"/>
</dbReference>
<proteinExistence type="predicted"/>
<dbReference type="AlphaFoldDB" id="X0ZCS4"/>